<dbReference type="GO" id="GO:1901222">
    <property type="term" value="P:regulation of non-canonical NF-kappaB signal transduction"/>
    <property type="evidence" value="ECO:0007669"/>
    <property type="project" value="InterPro"/>
</dbReference>
<dbReference type="GeneID" id="103090582"/>
<evidence type="ECO:0000313" key="2">
    <source>
        <dbReference type="Proteomes" id="UP000265300"/>
    </source>
</evidence>
<accession>A0A340XII3</accession>
<feature type="region of interest" description="Disordered" evidence="1">
    <location>
        <begin position="57"/>
        <end position="78"/>
    </location>
</feature>
<reference evidence="3" key="1">
    <citation type="submission" date="2025-08" db="UniProtKB">
        <authorList>
            <consortium name="RefSeq"/>
        </authorList>
    </citation>
    <scope>IDENTIFICATION</scope>
</reference>
<evidence type="ECO:0000256" key="1">
    <source>
        <dbReference type="SAM" id="MobiDB-lite"/>
    </source>
</evidence>
<dbReference type="InterPro" id="IPR033214">
    <property type="entry name" value="AKIP1"/>
</dbReference>
<dbReference type="AlphaFoldDB" id="A0A340XII3"/>
<proteinExistence type="predicted"/>
<dbReference type="PANTHER" id="PTHR14330:SF2">
    <property type="entry name" value="A-KINASE-INTERACTING PROTEIN 1"/>
    <property type="match status" value="1"/>
</dbReference>
<dbReference type="RefSeq" id="XP_007459912.1">
    <property type="nucleotide sequence ID" value="XM_007459850.1"/>
</dbReference>
<sequence>MENCLAAAALNGVDRRSLQRSARLGQEVLERAKRRAVDWHSVELPKGSVGVISRERPYREKGPAAGPHRLLPGEREERQRTLSASFRTMAEFMDYTSSQCGKYYSSVPEEGGATHVYRYHRGKSKLHLCSDTGNGQAENISKDLYIEVYPGTYSITVGVNDLTKKTYVVAVDSGQSVDLVFPI</sequence>
<protein>
    <submittedName>
        <fullName evidence="3">A-kinase-interacting protein 1 isoform X2</fullName>
    </submittedName>
</protein>
<name>A0A340XII3_LIPVE</name>
<dbReference type="CTD" id="56672"/>
<dbReference type="GO" id="GO:0005654">
    <property type="term" value="C:nucleoplasm"/>
    <property type="evidence" value="ECO:0007669"/>
    <property type="project" value="TreeGrafter"/>
</dbReference>
<dbReference type="PANTHER" id="PTHR14330">
    <property type="entry name" value="A-KINASE-INTERACTING PROTEIN 1"/>
    <property type="match status" value="1"/>
</dbReference>
<evidence type="ECO:0000313" key="3">
    <source>
        <dbReference type="RefSeq" id="XP_007459912.1"/>
    </source>
</evidence>
<organism evidence="2 3">
    <name type="scientific">Lipotes vexillifer</name>
    <name type="common">Yangtze river dolphin</name>
    <dbReference type="NCBI Taxonomy" id="118797"/>
    <lineage>
        <taxon>Eukaryota</taxon>
        <taxon>Metazoa</taxon>
        <taxon>Chordata</taxon>
        <taxon>Craniata</taxon>
        <taxon>Vertebrata</taxon>
        <taxon>Euteleostomi</taxon>
        <taxon>Mammalia</taxon>
        <taxon>Eutheria</taxon>
        <taxon>Laurasiatheria</taxon>
        <taxon>Artiodactyla</taxon>
        <taxon>Whippomorpha</taxon>
        <taxon>Cetacea</taxon>
        <taxon>Odontoceti</taxon>
        <taxon>Lipotidae</taxon>
        <taxon>Lipotes</taxon>
    </lineage>
</organism>
<dbReference type="Proteomes" id="UP000265300">
    <property type="component" value="Unplaced"/>
</dbReference>
<gene>
    <name evidence="3" type="primary">AKIP1</name>
</gene>
<keyword evidence="2" id="KW-1185">Reference proteome</keyword>